<feature type="transmembrane region" description="Helical" evidence="8">
    <location>
        <begin position="179"/>
        <end position="198"/>
    </location>
</feature>
<dbReference type="InterPro" id="IPR036259">
    <property type="entry name" value="MFS_trans_sf"/>
</dbReference>
<accession>L0W8G1</accession>
<dbReference type="SUPFAM" id="SSF103473">
    <property type="entry name" value="MFS general substrate transporter"/>
    <property type="match status" value="1"/>
</dbReference>
<dbReference type="PROSITE" id="PS00217">
    <property type="entry name" value="SUGAR_TRANSPORT_2"/>
    <property type="match status" value="1"/>
</dbReference>
<evidence type="ECO:0000259" key="9">
    <source>
        <dbReference type="PROSITE" id="PS50850"/>
    </source>
</evidence>
<feature type="transmembrane region" description="Helical" evidence="8">
    <location>
        <begin position="79"/>
        <end position="97"/>
    </location>
</feature>
<feature type="transmembrane region" description="Helical" evidence="8">
    <location>
        <begin position="297"/>
        <end position="315"/>
    </location>
</feature>
<keyword evidence="6 8" id="KW-1133">Transmembrane helix</keyword>
<dbReference type="AlphaFoldDB" id="L0W8G1"/>
<evidence type="ECO:0000256" key="6">
    <source>
        <dbReference type="ARBA" id="ARBA00022989"/>
    </source>
</evidence>
<comment type="caution">
    <text evidence="10">The sequence shown here is derived from an EMBL/GenBank/DDBJ whole genome shotgun (WGS) entry which is preliminary data.</text>
</comment>
<evidence type="ECO:0000256" key="7">
    <source>
        <dbReference type="ARBA" id="ARBA00023136"/>
    </source>
</evidence>
<dbReference type="Proteomes" id="UP000010164">
    <property type="component" value="Unassembled WGS sequence"/>
</dbReference>
<dbReference type="InterPro" id="IPR020846">
    <property type="entry name" value="MFS_dom"/>
</dbReference>
<keyword evidence="2" id="KW-0813">Transport</keyword>
<feature type="transmembrane region" description="Helical" evidence="8">
    <location>
        <begin position="43"/>
        <end position="67"/>
    </location>
</feature>
<evidence type="ECO:0000256" key="2">
    <source>
        <dbReference type="ARBA" id="ARBA00022448"/>
    </source>
</evidence>
<keyword evidence="3" id="KW-1003">Cell membrane</keyword>
<dbReference type="EMBL" id="AMRJ01000031">
    <property type="protein sequence ID" value="EKF73211.1"/>
    <property type="molecule type" value="Genomic_DNA"/>
</dbReference>
<reference evidence="10 11" key="1">
    <citation type="journal article" date="2012" name="J. Bacteriol.">
        <title>Genome Sequence of the Alkane-Degrading Bacterium Alcanivorax hongdengensis Type Strain A-11-3.</title>
        <authorList>
            <person name="Lai Q."/>
            <person name="Shao Z."/>
        </authorList>
    </citation>
    <scope>NUCLEOTIDE SEQUENCE [LARGE SCALE GENOMIC DNA]</scope>
    <source>
        <strain evidence="10 11">A-11-3</strain>
    </source>
</reference>
<dbReference type="PANTHER" id="PTHR43528:SF1">
    <property type="entry name" value="ALPHA-KETOGLUTARATE PERMEASE"/>
    <property type="match status" value="1"/>
</dbReference>
<dbReference type="FunFam" id="1.20.1250.20:FF:000001">
    <property type="entry name" value="Dicarboxylate MFS transporter"/>
    <property type="match status" value="1"/>
</dbReference>
<dbReference type="RefSeq" id="WP_008930112.1">
    <property type="nucleotide sequence ID" value="NZ_AMRJ01000031.1"/>
</dbReference>
<feature type="transmembrane region" description="Helical" evidence="8">
    <location>
        <begin position="363"/>
        <end position="384"/>
    </location>
</feature>
<dbReference type="PANTHER" id="PTHR43528">
    <property type="entry name" value="ALPHA-KETOGLUTARATE PERMEASE"/>
    <property type="match status" value="1"/>
</dbReference>
<feature type="transmembrane region" description="Helical" evidence="8">
    <location>
        <begin position="148"/>
        <end position="167"/>
    </location>
</feature>
<dbReference type="Gene3D" id="1.20.1250.20">
    <property type="entry name" value="MFS general substrate transporter like domains"/>
    <property type="match status" value="1"/>
</dbReference>
<name>L0W8G1_9GAMM</name>
<dbReference type="PATRIC" id="fig|1177179.3.peg.2901"/>
<feature type="transmembrane region" description="Helical" evidence="8">
    <location>
        <begin position="235"/>
        <end position="253"/>
    </location>
</feature>
<dbReference type="GO" id="GO:0005886">
    <property type="term" value="C:plasma membrane"/>
    <property type="evidence" value="ECO:0007669"/>
    <property type="project" value="UniProtKB-SubCell"/>
</dbReference>
<keyword evidence="11" id="KW-1185">Reference proteome</keyword>
<keyword evidence="7 8" id="KW-0472">Membrane</keyword>
<dbReference type="eggNOG" id="COG0477">
    <property type="taxonomic scope" value="Bacteria"/>
</dbReference>
<evidence type="ECO:0000313" key="10">
    <source>
        <dbReference type="EMBL" id="EKF73211.1"/>
    </source>
</evidence>
<feature type="transmembrane region" description="Helical" evidence="8">
    <location>
        <begin position="390"/>
        <end position="411"/>
    </location>
</feature>
<dbReference type="PROSITE" id="PS50850">
    <property type="entry name" value="MFS"/>
    <property type="match status" value="1"/>
</dbReference>
<dbReference type="InterPro" id="IPR005828">
    <property type="entry name" value="MFS_sugar_transport-like"/>
</dbReference>
<evidence type="ECO:0000256" key="1">
    <source>
        <dbReference type="ARBA" id="ARBA00004651"/>
    </source>
</evidence>
<proteinExistence type="predicted"/>
<dbReference type="InterPro" id="IPR051084">
    <property type="entry name" value="H+-coupled_symporters"/>
</dbReference>
<keyword evidence="4 8" id="KW-0812">Transmembrane</keyword>
<evidence type="ECO:0000313" key="11">
    <source>
        <dbReference type="Proteomes" id="UP000010164"/>
    </source>
</evidence>
<feature type="transmembrane region" description="Helical" evidence="8">
    <location>
        <begin position="12"/>
        <end position="37"/>
    </location>
</feature>
<feature type="transmembrane region" description="Helical" evidence="8">
    <location>
        <begin position="273"/>
        <end position="290"/>
    </location>
</feature>
<gene>
    <name evidence="10" type="ORF">A11A3_14712</name>
</gene>
<sequence>MQNRKNAVIAGYVGNVIEWYDFALYGFMASILSQLFFPSDNEVASLLATYGVFAAGFVMRPLGSFVFGWLGDTIGRSKTMLLSVALMFLPTLFLGLLPSYAVIGIWAPILLVIIRLVQGLSVGGEFSSSVTYLVETADPDHRGRAGSWANQGAISGMLLGAGLAALVTTVFPKEVVLEWAWRIPFLLGGFLGGIAMYLRRKLPKSPEFKSYSDQAEPRSPLKLAFTRNGKQMAQAILFASAYGVFFYIPMVYLPNWLNEHASFGLDRAMQINSLALLVAAPLVYLSALIGDRYLLRTHWITLSFGLVALAAWPLFELMQAGSLVAATLGQVLFIAMLAIPLGSAPAIFVELFPPVDRLTGYSISYNLGVGVIGGATPMAATWLIQQTGNSLSVAGMLVVAGALGVLAMLWIDDSSREDICQPAGQKCPVQC</sequence>
<keyword evidence="5" id="KW-0769">Symport</keyword>
<dbReference type="STRING" id="1177179.A11A3_14712"/>
<evidence type="ECO:0000256" key="4">
    <source>
        <dbReference type="ARBA" id="ARBA00022692"/>
    </source>
</evidence>
<evidence type="ECO:0000256" key="3">
    <source>
        <dbReference type="ARBA" id="ARBA00022475"/>
    </source>
</evidence>
<organism evidence="10 11">
    <name type="scientific">Alcanivorax hongdengensis A-11-3</name>
    <dbReference type="NCBI Taxonomy" id="1177179"/>
    <lineage>
        <taxon>Bacteria</taxon>
        <taxon>Pseudomonadati</taxon>
        <taxon>Pseudomonadota</taxon>
        <taxon>Gammaproteobacteria</taxon>
        <taxon>Oceanospirillales</taxon>
        <taxon>Alcanivoracaceae</taxon>
        <taxon>Alcanivorax</taxon>
    </lineage>
</organism>
<feature type="domain" description="Major facilitator superfamily (MFS) profile" evidence="9">
    <location>
        <begin position="7"/>
        <end position="416"/>
    </location>
</feature>
<evidence type="ECO:0000256" key="5">
    <source>
        <dbReference type="ARBA" id="ARBA00022847"/>
    </source>
</evidence>
<dbReference type="GO" id="GO:0015293">
    <property type="term" value="F:symporter activity"/>
    <property type="evidence" value="ECO:0007669"/>
    <property type="project" value="UniProtKB-KW"/>
</dbReference>
<evidence type="ECO:0000256" key="8">
    <source>
        <dbReference type="SAM" id="Phobius"/>
    </source>
</evidence>
<dbReference type="InterPro" id="IPR005829">
    <property type="entry name" value="Sugar_transporter_CS"/>
</dbReference>
<protein>
    <submittedName>
        <fullName evidence="10">Major facilitator transporter</fullName>
    </submittedName>
</protein>
<feature type="transmembrane region" description="Helical" evidence="8">
    <location>
        <begin position="327"/>
        <end position="351"/>
    </location>
</feature>
<feature type="transmembrane region" description="Helical" evidence="8">
    <location>
        <begin position="103"/>
        <end position="127"/>
    </location>
</feature>
<comment type="subcellular location">
    <subcellularLocation>
        <location evidence="1">Cell membrane</location>
        <topology evidence="1">Multi-pass membrane protein</topology>
    </subcellularLocation>
</comment>
<dbReference type="Pfam" id="PF00083">
    <property type="entry name" value="Sugar_tr"/>
    <property type="match status" value="1"/>
</dbReference>